<keyword evidence="2" id="KW-1185">Reference proteome</keyword>
<name>A0A9X3CDY1_9VIBR</name>
<dbReference type="Proteomes" id="UP001155586">
    <property type="component" value="Unassembled WGS sequence"/>
</dbReference>
<dbReference type="EMBL" id="JAKRRX010000044">
    <property type="protein sequence ID" value="MCW8334054.1"/>
    <property type="molecule type" value="Genomic_DNA"/>
</dbReference>
<evidence type="ECO:0000313" key="2">
    <source>
        <dbReference type="Proteomes" id="UP001155586"/>
    </source>
</evidence>
<proteinExistence type="predicted"/>
<dbReference type="AlphaFoldDB" id="A0A9X3CDY1"/>
<dbReference type="Pfam" id="PF12614">
    <property type="entry name" value="RRF_GI"/>
    <property type="match status" value="1"/>
</dbReference>
<comment type="caution">
    <text evidence="1">The sequence shown here is derived from an EMBL/GenBank/DDBJ whole genome shotgun (WGS) entry which is preliminary data.</text>
</comment>
<organism evidence="1 2">
    <name type="scientific">Vibrio paucivorans</name>
    <dbReference type="NCBI Taxonomy" id="2829489"/>
    <lineage>
        <taxon>Bacteria</taxon>
        <taxon>Pseudomonadati</taxon>
        <taxon>Pseudomonadota</taxon>
        <taxon>Gammaproteobacteria</taxon>
        <taxon>Vibrionales</taxon>
        <taxon>Vibrionaceae</taxon>
        <taxon>Vibrio</taxon>
    </lineage>
</organism>
<gene>
    <name evidence="1" type="ORF">MD483_09490</name>
</gene>
<reference evidence="1" key="1">
    <citation type="submission" date="2022-02" db="EMBL/GenBank/DDBJ databases">
        <title>Vibrio sp. nov., a new bacterium isolated from Bohai sea, China.</title>
        <authorList>
            <person name="Yuan Y."/>
        </authorList>
    </citation>
    <scope>NUCLEOTIDE SEQUENCE</scope>
    <source>
        <strain evidence="1">DBSS07</strain>
    </source>
</reference>
<sequence>MNNEPLTIALPSLIHRIGGDVVKRAKISAAEHGCELKRIRRSRNWQAIGQATDVKCWCQWLAREEPETTRFLTTKLETALAANPTMLETIEEKLLKLVLADPNITLANLMEQTNCTLAQARTARFDAEVL</sequence>
<dbReference type="RefSeq" id="WP_265687461.1">
    <property type="nucleotide sequence ID" value="NZ_JAKRRX010000044.1"/>
</dbReference>
<dbReference type="InterPro" id="IPR022253">
    <property type="entry name" value="Ribosome_recyc_fac_bac"/>
</dbReference>
<accession>A0A9X3CDY1</accession>
<protein>
    <submittedName>
        <fullName evidence="1">Ribosome recycling factor family protein</fullName>
    </submittedName>
</protein>
<evidence type="ECO:0000313" key="1">
    <source>
        <dbReference type="EMBL" id="MCW8334054.1"/>
    </source>
</evidence>